<feature type="transmembrane region" description="Helical" evidence="1">
    <location>
        <begin position="351"/>
        <end position="378"/>
    </location>
</feature>
<feature type="transmembrane region" description="Helical" evidence="1">
    <location>
        <begin position="316"/>
        <end position="339"/>
    </location>
</feature>
<reference evidence="2" key="1">
    <citation type="journal article" date="2023" name="Mol. Phylogenet. Evol.">
        <title>Genome-scale phylogeny and comparative genomics of the fungal order Sordariales.</title>
        <authorList>
            <person name="Hensen N."/>
            <person name="Bonometti L."/>
            <person name="Westerberg I."/>
            <person name="Brannstrom I.O."/>
            <person name="Guillou S."/>
            <person name="Cros-Aarteil S."/>
            <person name="Calhoun S."/>
            <person name="Haridas S."/>
            <person name="Kuo A."/>
            <person name="Mondo S."/>
            <person name="Pangilinan J."/>
            <person name="Riley R."/>
            <person name="LaButti K."/>
            <person name="Andreopoulos B."/>
            <person name="Lipzen A."/>
            <person name="Chen C."/>
            <person name="Yan M."/>
            <person name="Daum C."/>
            <person name="Ng V."/>
            <person name="Clum A."/>
            <person name="Steindorff A."/>
            <person name="Ohm R.A."/>
            <person name="Martin F."/>
            <person name="Silar P."/>
            <person name="Natvig D.O."/>
            <person name="Lalanne C."/>
            <person name="Gautier V."/>
            <person name="Ament-Velasquez S.L."/>
            <person name="Kruys A."/>
            <person name="Hutchinson M.I."/>
            <person name="Powell A.J."/>
            <person name="Barry K."/>
            <person name="Miller A.N."/>
            <person name="Grigoriev I.V."/>
            <person name="Debuchy R."/>
            <person name="Gladieux P."/>
            <person name="Hiltunen Thoren M."/>
            <person name="Johannesson H."/>
        </authorList>
    </citation>
    <scope>NUCLEOTIDE SEQUENCE</scope>
    <source>
        <strain evidence="2">FGSC 1904</strain>
    </source>
</reference>
<feature type="transmembrane region" description="Helical" evidence="1">
    <location>
        <begin position="276"/>
        <end position="304"/>
    </location>
</feature>
<dbReference type="EMBL" id="JAUTDP010000002">
    <property type="protein sequence ID" value="KAK3401691.1"/>
    <property type="molecule type" value="Genomic_DNA"/>
</dbReference>
<dbReference type="Proteomes" id="UP001281003">
    <property type="component" value="Unassembled WGS sequence"/>
</dbReference>
<name>A0AAE0UEW0_SORBR</name>
<protein>
    <submittedName>
        <fullName evidence="2">Uncharacterized protein</fullName>
    </submittedName>
</protein>
<accession>A0AAE0UEW0</accession>
<organism evidence="2 3">
    <name type="scientific">Sordaria brevicollis</name>
    <dbReference type="NCBI Taxonomy" id="83679"/>
    <lineage>
        <taxon>Eukaryota</taxon>
        <taxon>Fungi</taxon>
        <taxon>Dikarya</taxon>
        <taxon>Ascomycota</taxon>
        <taxon>Pezizomycotina</taxon>
        <taxon>Sordariomycetes</taxon>
        <taxon>Sordariomycetidae</taxon>
        <taxon>Sordariales</taxon>
        <taxon>Sordariaceae</taxon>
        <taxon>Sordaria</taxon>
    </lineage>
</organism>
<evidence type="ECO:0000313" key="3">
    <source>
        <dbReference type="Proteomes" id="UP001281003"/>
    </source>
</evidence>
<proteinExistence type="predicted"/>
<comment type="caution">
    <text evidence="2">The sequence shown here is derived from an EMBL/GenBank/DDBJ whole genome shotgun (WGS) entry which is preliminary data.</text>
</comment>
<reference evidence="2" key="2">
    <citation type="submission" date="2023-07" db="EMBL/GenBank/DDBJ databases">
        <authorList>
            <consortium name="Lawrence Berkeley National Laboratory"/>
            <person name="Haridas S."/>
            <person name="Hensen N."/>
            <person name="Bonometti L."/>
            <person name="Westerberg I."/>
            <person name="Brannstrom I.O."/>
            <person name="Guillou S."/>
            <person name="Cros-Aarteil S."/>
            <person name="Calhoun S."/>
            <person name="Kuo A."/>
            <person name="Mondo S."/>
            <person name="Pangilinan J."/>
            <person name="Riley R."/>
            <person name="LaButti K."/>
            <person name="Andreopoulos B."/>
            <person name="Lipzen A."/>
            <person name="Chen C."/>
            <person name="Yanf M."/>
            <person name="Daum C."/>
            <person name="Ng V."/>
            <person name="Clum A."/>
            <person name="Steindorff A."/>
            <person name="Ohm R."/>
            <person name="Martin F."/>
            <person name="Silar P."/>
            <person name="Natvig D."/>
            <person name="Lalanne C."/>
            <person name="Gautier V."/>
            <person name="Ament-velasquez S.L."/>
            <person name="Kruys A."/>
            <person name="Hutchinson M.I."/>
            <person name="Powell A.J."/>
            <person name="Barry K."/>
            <person name="Miller A.N."/>
            <person name="Grigoriev I.V."/>
            <person name="Debuchy R."/>
            <person name="Gladieux P."/>
            <person name="Thoren M.H."/>
            <person name="Johannesson H."/>
        </authorList>
    </citation>
    <scope>NUCLEOTIDE SEQUENCE</scope>
    <source>
        <strain evidence="2">FGSC 1904</strain>
    </source>
</reference>
<evidence type="ECO:0000313" key="2">
    <source>
        <dbReference type="EMBL" id="KAK3401691.1"/>
    </source>
</evidence>
<keyword evidence="1" id="KW-0472">Membrane</keyword>
<gene>
    <name evidence="2" type="ORF">B0T20DRAFT_120716</name>
</gene>
<dbReference type="PANTHER" id="PTHR35043:SF7">
    <property type="entry name" value="TRANSCRIPTION FACTOR DOMAIN-CONTAINING PROTEIN"/>
    <property type="match status" value="1"/>
</dbReference>
<keyword evidence="3" id="KW-1185">Reference proteome</keyword>
<dbReference type="AlphaFoldDB" id="A0AAE0UEW0"/>
<evidence type="ECO:0000256" key="1">
    <source>
        <dbReference type="SAM" id="Phobius"/>
    </source>
</evidence>
<sequence>MNNTAANVSSTTASATMTGFMPGPHCGRGTLDIIWTCLSTTLLAIWVSLHTYISADSSDEKLTWRTALTTFWEGNGATAFAVLPPFWKKLLAAGYFALVPEDAVTCAVRDLDCAMRLRRNVATIPGFEEFSLQLAFVVTLRGIHYKSDDEECDTGIIMDEGDLLDFAQAGRMEFEDLPSDEEINDRNKSNQLLKSISIFQTAWFVGNILYRLSTGLGVSLLEDLTAAYAVCGFVQFIAWFHCPQDINRPFTIVLREKEKCIPKYHYQDTFDAPDEAILLFGFPLLNCVAFAASVLVFTGIHLATWKYAFASVAEMWLWRFCSMATILGLLPAFIIWGLLPPSGHLNNRQSAGLVLVILLGTLYVSARVIIIVIAFAAFRSAPLGIYKDASWTDLIPHI</sequence>
<keyword evidence="1" id="KW-1133">Transmembrane helix</keyword>
<dbReference type="PANTHER" id="PTHR35043">
    <property type="entry name" value="TRANSCRIPTION FACTOR DOMAIN-CONTAINING PROTEIN"/>
    <property type="match status" value="1"/>
</dbReference>
<keyword evidence="1" id="KW-0812">Transmembrane</keyword>